<dbReference type="SUPFAM" id="SSF82171">
    <property type="entry name" value="DPP6 N-terminal domain-like"/>
    <property type="match status" value="1"/>
</dbReference>
<name>A0A9X2DP37_9BACI</name>
<evidence type="ECO:0000313" key="1">
    <source>
        <dbReference type="EMBL" id="MCM3713838.1"/>
    </source>
</evidence>
<protein>
    <submittedName>
        <fullName evidence="1">WD40 repeat domain-containing protein</fullName>
    </submittedName>
</protein>
<dbReference type="Proteomes" id="UP001139179">
    <property type="component" value="Unassembled WGS sequence"/>
</dbReference>
<proteinExistence type="predicted"/>
<evidence type="ECO:0000313" key="2">
    <source>
        <dbReference type="Proteomes" id="UP001139179"/>
    </source>
</evidence>
<keyword evidence="2" id="KW-1185">Reference proteome</keyword>
<dbReference type="InterPro" id="IPR011042">
    <property type="entry name" value="6-blade_b-propeller_TolB-like"/>
</dbReference>
<organism evidence="1 2">
    <name type="scientific">Halalkalibacter oceani</name>
    <dbReference type="NCBI Taxonomy" id="1653776"/>
    <lineage>
        <taxon>Bacteria</taxon>
        <taxon>Bacillati</taxon>
        <taxon>Bacillota</taxon>
        <taxon>Bacilli</taxon>
        <taxon>Bacillales</taxon>
        <taxon>Bacillaceae</taxon>
        <taxon>Halalkalibacter</taxon>
    </lineage>
</organism>
<dbReference type="EMBL" id="JAMBOL010000004">
    <property type="protein sequence ID" value="MCM3713838.1"/>
    <property type="molecule type" value="Genomic_DNA"/>
</dbReference>
<dbReference type="RefSeq" id="WP_251222644.1">
    <property type="nucleotide sequence ID" value="NZ_JAMBOL010000004.1"/>
</dbReference>
<dbReference type="AlphaFoldDB" id="A0A9X2DP37"/>
<sequence>MKQRHLIVLFFLVIMASGCYGGRSETIIIPDLEEKDAEESHSQLFQVKTIYSLPSLTQLFGWSFSDSVVGVFREDESSESLQNDLYSLSAPYEKPELLKEIDENTFNLAMSPDGKKMVGLTVDSVRASLNLFSLTNGNKTEIRDFELNNRGYFQDVAWSNNSRYVSYLMIGGKDRNHATIGIYDTASGTHRKYSLDGVEYESLTGVTISDNGKGLLITSWPHARQEFTIFMGKITESGITIQYKNQIGGGKPVWLTNDQFMFIGQGETLYEYDHRNGELSSLLEKVATFKLSNDRKKIAYSLYDNDTIYAGRLQGKNIIYQEPVYQGIIPIDMYWSPTSNNLLIYGRKQTSSIQGPSSAAPIIHSSDQAYIVEF</sequence>
<reference evidence="1" key="1">
    <citation type="submission" date="2022-05" db="EMBL/GenBank/DDBJ databases">
        <title>Comparative Genomics of Spacecraft Associated Microbes.</title>
        <authorList>
            <person name="Tran M.T."/>
            <person name="Wright A."/>
            <person name="Seuylemezian A."/>
            <person name="Eisen J."/>
            <person name="Coil D."/>
        </authorList>
    </citation>
    <scope>NUCLEOTIDE SEQUENCE</scope>
    <source>
        <strain evidence="1">214.1.1</strain>
    </source>
</reference>
<dbReference type="Gene3D" id="2.120.10.30">
    <property type="entry name" value="TolB, C-terminal domain"/>
    <property type="match status" value="1"/>
</dbReference>
<dbReference type="PROSITE" id="PS51257">
    <property type="entry name" value="PROKAR_LIPOPROTEIN"/>
    <property type="match status" value="1"/>
</dbReference>
<comment type="caution">
    <text evidence="1">The sequence shown here is derived from an EMBL/GenBank/DDBJ whole genome shotgun (WGS) entry which is preliminary data.</text>
</comment>
<gene>
    <name evidence="1" type="ORF">M3202_07050</name>
</gene>
<accession>A0A9X2DP37</accession>